<proteinExistence type="inferred from homology"/>
<dbReference type="CDD" id="cd04730">
    <property type="entry name" value="NPD_like"/>
    <property type="match status" value="1"/>
</dbReference>
<sequence>MDHQMKSLLGIELPIIQAPMAGVQGSALAIAVSDAGGLGSLPCGMLTPEQVIDEINTIKRATANPFNLNFFCHQVQAYDAQQHASWQTQLAPYFNELGVECESQPKGASRVPFSHEMADAVEAFNPPIISFHFGLPEPTLLKRVKSWGTKVISSATTLKEGLWLEAQGVDAIIAQGFEAGGHRGMFLTRDVSTQMGLAALVPQLASQVQVPVIAAGGIGCHQGVKAALTLGAVGVQVGTAYLLTNQATTSPLHRAAITSDAAMHTAITNVFSGRPARGIVNRVMRELGYMSPHAPDFPYAAIELTQLRQVAEKHYNSDFSPLWCGQNSQACRAICASELTLSLAGKIQ</sequence>
<comment type="similarity">
    <text evidence="2">Belongs to the nitronate monooxygenase family. NMO class I subfamily.</text>
</comment>
<evidence type="ECO:0000256" key="8">
    <source>
        <dbReference type="ARBA" id="ARBA00031155"/>
    </source>
</evidence>
<keyword evidence="5" id="KW-0288">FMN</keyword>
<evidence type="ECO:0000313" key="11">
    <source>
        <dbReference type="Proteomes" id="UP000761574"/>
    </source>
</evidence>
<keyword evidence="3" id="KW-0216">Detoxification</keyword>
<dbReference type="InterPro" id="IPR004136">
    <property type="entry name" value="NMO"/>
</dbReference>
<evidence type="ECO:0000313" key="10">
    <source>
        <dbReference type="EMBL" id="GIU01930.1"/>
    </source>
</evidence>
<dbReference type="SUPFAM" id="SSF51412">
    <property type="entry name" value="Inosine monophosphate dehydrogenase (IMPDH)"/>
    <property type="match status" value="1"/>
</dbReference>
<name>A0ABQ4NS94_9GAMM</name>
<dbReference type="PANTHER" id="PTHR42747">
    <property type="entry name" value="NITRONATE MONOOXYGENASE-RELATED"/>
    <property type="match status" value="1"/>
</dbReference>
<keyword evidence="4" id="KW-0285">Flavoprotein</keyword>
<keyword evidence="11" id="KW-1185">Reference proteome</keyword>
<evidence type="ECO:0000256" key="6">
    <source>
        <dbReference type="ARBA" id="ARBA00023002"/>
    </source>
</evidence>
<evidence type="ECO:0000256" key="9">
    <source>
        <dbReference type="ARBA" id="ARBA00049401"/>
    </source>
</evidence>
<keyword evidence="10" id="KW-0223">Dioxygenase</keyword>
<evidence type="ECO:0000256" key="4">
    <source>
        <dbReference type="ARBA" id="ARBA00022630"/>
    </source>
</evidence>
<keyword evidence="7" id="KW-0503">Monooxygenase</keyword>
<dbReference type="PANTHER" id="PTHR42747:SF3">
    <property type="entry name" value="NITRONATE MONOOXYGENASE-RELATED"/>
    <property type="match status" value="1"/>
</dbReference>
<dbReference type="GO" id="GO:0051213">
    <property type="term" value="F:dioxygenase activity"/>
    <property type="evidence" value="ECO:0007669"/>
    <property type="project" value="UniProtKB-KW"/>
</dbReference>
<evidence type="ECO:0000256" key="1">
    <source>
        <dbReference type="ARBA" id="ARBA00001917"/>
    </source>
</evidence>
<gene>
    <name evidence="10" type="ORF">TUM4630_31790</name>
</gene>
<reference evidence="10 11" key="1">
    <citation type="submission" date="2021-05" db="EMBL/GenBank/DDBJ databases">
        <title>Molecular characterization for Shewanella algae harboring chromosomal blaOXA-55-like strains isolated from clinical and environment sample.</title>
        <authorList>
            <person name="Ohama Y."/>
            <person name="Aoki K."/>
            <person name="Harada S."/>
            <person name="Moriya K."/>
            <person name="Ishii Y."/>
            <person name="Tateda K."/>
        </authorList>
    </citation>
    <scope>NUCLEOTIDE SEQUENCE [LARGE SCALE GENOMIC DNA]</scope>
    <source>
        <strain evidence="10 11">LMG 23746</strain>
    </source>
</reference>
<comment type="caution">
    <text evidence="10">The sequence shown here is derived from an EMBL/GenBank/DDBJ whole genome shotgun (WGS) entry which is preliminary data.</text>
</comment>
<evidence type="ECO:0000256" key="3">
    <source>
        <dbReference type="ARBA" id="ARBA00022575"/>
    </source>
</evidence>
<evidence type="ECO:0000256" key="2">
    <source>
        <dbReference type="ARBA" id="ARBA00009881"/>
    </source>
</evidence>
<keyword evidence="6" id="KW-0560">Oxidoreductase</keyword>
<protein>
    <recommendedName>
        <fullName evidence="8">Propionate 3-nitronate monooxygenase</fullName>
    </recommendedName>
</protein>
<comment type="catalytic activity">
    <reaction evidence="9">
        <text>3 propionate 3-nitronate + 3 O2 + H2O = 3 3-oxopropanoate + 2 nitrate + nitrite + H2O2 + 3 H(+)</text>
        <dbReference type="Rhea" id="RHEA:57332"/>
        <dbReference type="ChEBI" id="CHEBI:15377"/>
        <dbReference type="ChEBI" id="CHEBI:15378"/>
        <dbReference type="ChEBI" id="CHEBI:15379"/>
        <dbReference type="ChEBI" id="CHEBI:16240"/>
        <dbReference type="ChEBI" id="CHEBI:16301"/>
        <dbReference type="ChEBI" id="CHEBI:17632"/>
        <dbReference type="ChEBI" id="CHEBI:33190"/>
        <dbReference type="ChEBI" id="CHEBI:136067"/>
    </reaction>
</comment>
<dbReference type="Gene3D" id="3.20.20.70">
    <property type="entry name" value="Aldolase class I"/>
    <property type="match status" value="1"/>
</dbReference>
<dbReference type="RefSeq" id="WP_119976990.1">
    <property type="nucleotide sequence ID" value="NZ_BPFB01000052.1"/>
</dbReference>
<accession>A0ABQ4NS94</accession>
<comment type="cofactor">
    <cofactor evidence="1">
        <name>FMN</name>
        <dbReference type="ChEBI" id="CHEBI:58210"/>
    </cofactor>
</comment>
<evidence type="ECO:0000256" key="7">
    <source>
        <dbReference type="ARBA" id="ARBA00023033"/>
    </source>
</evidence>
<organism evidence="10 11">
    <name type="scientific">Shewanella algidipiscicola</name>
    <dbReference type="NCBI Taxonomy" id="614070"/>
    <lineage>
        <taxon>Bacteria</taxon>
        <taxon>Pseudomonadati</taxon>
        <taxon>Pseudomonadota</taxon>
        <taxon>Gammaproteobacteria</taxon>
        <taxon>Alteromonadales</taxon>
        <taxon>Shewanellaceae</taxon>
        <taxon>Shewanella</taxon>
    </lineage>
</organism>
<dbReference type="Pfam" id="PF03060">
    <property type="entry name" value="NMO"/>
    <property type="match status" value="1"/>
</dbReference>
<evidence type="ECO:0000256" key="5">
    <source>
        <dbReference type="ARBA" id="ARBA00022643"/>
    </source>
</evidence>
<dbReference type="Proteomes" id="UP000761574">
    <property type="component" value="Unassembled WGS sequence"/>
</dbReference>
<dbReference type="InterPro" id="IPR013785">
    <property type="entry name" value="Aldolase_TIM"/>
</dbReference>
<dbReference type="EMBL" id="BPFB01000052">
    <property type="protein sequence ID" value="GIU01930.1"/>
    <property type="molecule type" value="Genomic_DNA"/>
</dbReference>